<dbReference type="AlphaFoldDB" id="A0A9N8RY01"/>
<gene>
    <name evidence="1" type="ORF">LMG31841_02997</name>
</gene>
<evidence type="ECO:0000313" key="1">
    <source>
        <dbReference type="EMBL" id="CAG4901487.1"/>
    </source>
</evidence>
<proteinExistence type="predicted"/>
<dbReference type="Proteomes" id="UP000789704">
    <property type="component" value="Unassembled WGS sequence"/>
</dbReference>
<dbReference type="EMBL" id="CAJQZC010000005">
    <property type="protein sequence ID" value="CAG4901487.1"/>
    <property type="molecule type" value="Genomic_DNA"/>
</dbReference>
<accession>A0A9N8RY01</accession>
<evidence type="ECO:0000313" key="2">
    <source>
        <dbReference type="Proteomes" id="UP000789704"/>
    </source>
</evidence>
<reference evidence="1" key="1">
    <citation type="submission" date="2021-04" db="EMBL/GenBank/DDBJ databases">
        <authorList>
            <person name="Vanwijnsberghe S."/>
        </authorList>
    </citation>
    <scope>NUCLEOTIDE SEQUENCE</scope>
    <source>
        <strain evidence="1">LMG 31841</strain>
    </source>
</reference>
<keyword evidence="2" id="KW-1185">Reference proteome</keyword>
<organism evidence="1 2">
    <name type="scientific">Paraburkholderia saeva</name>
    <dbReference type="NCBI Taxonomy" id="2777537"/>
    <lineage>
        <taxon>Bacteria</taxon>
        <taxon>Pseudomonadati</taxon>
        <taxon>Pseudomonadota</taxon>
        <taxon>Betaproteobacteria</taxon>
        <taxon>Burkholderiales</taxon>
        <taxon>Burkholderiaceae</taxon>
        <taxon>Paraburkholderia</taxon>
    </lineage>
</organism>
<protein>
    <submittedName>
        <fullName evidence="1">Uncharacterized protein</fullName>
    </submittedName>
</protein>
<name>A0A9N8RY01_9BURK</name>
<comment type="caution">
    <text evidence="1">The sequence shown here is derived from an EMBL/GenBank/DDBJ whole genome shotgun (WGS) entry which is preliminary data.</text>
</comment>
<sequence length="81" mass="9368">MTRVATRRRATPGKAMDHHQLEKDILHLEQIVTRISPDDRIPLSYWQNRVQTISSAVVVPTQRGRLKRLIDALDLLEARSK</sequence>